<feature type="signal peptide" evidence="2">
    <location>
        <begin position="1"/>
        <end position="19"/>
    </location>
</feature>
<evidence type="ECO:0000256" key="1">
    <source>
        <dbReference type="ARBA" id="ARBA00022729"/>
    </source>
</evidence>
<evidence type="ECO:0000313" key="4">
    <source>
        <dbReference type="Proteomes" id="UP000620064"/>
    </source>
</evidence>
<name>A0ABQ2NL85_9FLAO</name>
<dbReference type="InterPro" id="IPR026444">
    <property type="entry name" value="Secre_tail"/>
</dbReference>
<proteinExistence type="predicted"/>
<evidence type="ECO:0000313" key="3">
    <source>
        <dbReference type="EMBL" id="GGP04048.1"/>
    </source>
</evidence>
<dbReference type="RefSeq" id="WP_188617434.1">
    <property type="nucleotide sequence ID" value="NZ_BMLV01000002.1"/>
</dbReference>
<feature type="chain" id="PRO_5046614021" description="Por secretion system C-terminal sorting domain-containing protein" evidence="2">
    <location>
        <begin position="20"/>
        <end position="247"/>
    </location>
</feature>
<protein>
    <recommendedName>
        <fullName evidence="5">Por secretion system C-terminal sorting domain-containing protein</fullName>
    </recommendedName>
</protein>
<keyword evidence="4" id="KW-1185">Reference proteome</keyword>
<dbReference type="EMBL" id="BMLV01000002">
    <property type="protein sequence ID" value="GGP04048.1"/>
    <property type="molecule type" value="Genomic_DNA"/>
</dbReference>
<reference evidence="4" key="1">
    <citation type="journal article" date="2019" name="Int. J. Syst. Evol. Microbiol.">
        <title>The Global Catalogue of Microorganisms (GCM) 10K type strain sequencing project: providing services to taxonomists for standard genome sequencing and annotation.</title>
        <authorList>
            <consortium name="The Broad Institute Genomics Platform"/>
            <consortium name="The Broad Institute Genome Sequencing Center for Infectious Disease"/>
            <person name="Wu L."/>
            <person name="Ma J."/>
        </authorList>
    </citation>
    <scope>NUCLEOTIDE SEQUENCE [LARGE SCALE GENOMIC DNA]</scope>
    <source>
        <strain evidence="4">CGMCC 1.7656</strain>
    </source>
</reference>
<dbReference type="Proteomes" id="UP000620064">
    <property type="component" value="Unassembled WGS sequence"/>
</dbReference>
<sequence length="247" mass="26744">MKKFYFLVLTILSIGFFKAQGDAGIFESYAILNINGAGNVYYDLQATTGNPDFQGADLGTFNSGTESLVFAGGEVKTWKNGDADVTGSKMFYRISSGTPSGVFQNLTLGFQQDLGFGDQKWGTVSGSQNIIQGLPIGTYMIEVYSVAYTNKGEKYSSNSGANYRAYFTISSSLSVGDISNAKTKSFVSEGKLYTSQKGNLDIQVYDFSGKLVKKLNTNSSSNGLELNLPKKGNYLVKVNNEVVKIAY</sequence>
<dbReference type="NCBIfam" id="TIGR04183">
    <property type="entry name" value="Por_Secre_tail"/>
    <property type="match status" value="1"/>
</dbReference>
<comment type="caution">
    <text evidence="3">The sequence shown here is derived from an EMBL/GenBank/DDBJ whole genome shotgun (WGS) entry which is preliminary data.</text>
</comment>
<keyword evidence="1 2" id="KW-0732">Signal</keyword>
<accession>A0ABQ2NL85</accession>
<evidence type="ECO:0008006" key="5">
    <source>
        <dbReference type="Google" id="ProtNLM"/>
    </source>
</evidence>
<organism evidence="3 4">
    <name type="scientific">Cloacibacterium rupense</name>
    <dbReference type="NCBI Taxonomy" id="517423"/>
    <lineage>
        <taxon>Bacteria</taxon>
        <taxon>Pseudomonadati</taxon>
        <taxon>Bacteroidota</taxon>
        <taxon>Flavobacteriia</taxon>
        <taxon>Flavobacteriales</taxon>
        <taxon>Weeksellaceae</taxon>
    </lineage>
</organism>
<gene>
    <name evidence="3" type="ORF">GCM10010992_14800</name>
</gene>
<evidence type="ECO:0000256" key="2">
    <source>
        <dbReference type="SAM" id="SignalP"/>
    </source>
</evidence>